<evidence type="ECO:0000313" key="2">
    <source>
        <dbReference type="Proteomes" id="UP001321473"/>
    </source>
</evidence>
<keyword evidence="2" id="KW-1185">Reference proteome</keyword>
<dbReference type="AlphaFoldDB" id="A0AAQ4DQ72"/>
<evidence type="ECO:0000313" key="1">
    <source>
        <dbReference type="EMBL" id="KAK8764612.1"/>
    </source>
</evidence>
<organism evidence="1 2">
    <name type="scientific">Amblyomma americanum</name>
    <name type="common">Lone star tick</name>
    <dbReference type="NCBI Taxonomy" id="6943"/>
    <lineage>
        <taxon>Eukaryota</taxon>
        <taxon>Metazoa</taxon>
        <taxon>Ecdysozoa</taxon>
        <taxon>Arthropoda</taxon>
        <taxon>Chelicerata</taxon>
        <taxon>Arachnida</taxon>
        <taxon>Acari</taxon>
        <taxon>Parasitiformes</taxon>
        <taxon>Ixodida</taxon>
        <taxon>Ixodoidea</taxon>
        <taxon>Ixodidae</taxon>
        <taxon>Amblyomminae</taxon>
        <taxon>Amblyomma</taxon>
    </lineage>
</organism>
<accession>A0AAQ4DQ72</accession>
<name>A0AAQ4DQ72_AMBAM</name>
<comment type="caution">
    <text evidence="1">The sequence shown here is derived from an EMBL/GenBank/DDBJ whole genome shotgun (WGS) entry which is preliminary data.</text>
</comment>
<dbReference type="Proteomes" id="UP001321473">
    <property type="component" value="Unassembled WGS sequence"/>
</dbReference>
<reference evidence="1 2" key="1">
    <citation type="journal article" date="2023" name="Arcadia Sci">
        <title>De novo assembly of a long-read Amblyomma americanum tick genome.</title>
        <authorList>
            <person name="Chou S."/>
            <person name="Poskanzer K.E."/>
            <person name="Rollins M."/>
            <person name="Thuy-Boun P.S."/>
        </authorList>
    </citation>
    <scope>NUCLEOTIDE SEQUENCE [LARGE SCALE GENOMIC DNA]</scope>
    <source>
        <strain evidence="1">F_SG_1</strain>
        <tissue evidence="1">Salivary glands</tissue>
    </source>
</reference>
<proteinExistence type="predicted"/>
<gene>
    <name evidence="1" type="ORF">V5799_032779</name>
</gene>
<sequence>MQTAHIRVSSTLKDAPFSTQHLRTTDAVAETVLIAVEAIDASSRFQRFSALLTRGYAALPFTSKRRQPVLISTATAGTCWYVLVCKR</sequence>
<protein>
    <submittedName>
        <fullName evidence="1">Uncharacterized protein</fullName>
    </submittedName>
</protein>
<dbReference type="EMBL" id="JARKHS020028175">
    <property type="protein sequence ID" value="KAK8764612.1"/>
    <property type="molecule type" value="Genomic_DNA"/>
</dbReference>